<evidence type="ECO:0000313" key="1">
    <source>
        <dbReference type="EMBL" id="MCC8400309.1"/>
    </source>
</evidence>
<dbReference type="Proteomes" id="UP001430614">
    <property type="component" value="Unassembled WGS sequence"/>
</dbReference>
<sequence>MTVGQRVDLPIQTRSLPFPPCESFFDKSAWLVRAGLHNQAVFLRRSGAPQAWWRRYGAARAAFHQSIAPAIAGFVRSIKGFGLMAR</sequence>
<evidence type="ECO:0000313" key="2">
    <source>
        <dbReference type="Proteomes" id="UP001430614"/>
    </source>
</evidence>
<name>A0ABS8K6H4_9BURK</name>
<protein>
    <submittedName>
        <fullName evidence="1">Uncharacterized protein</fullName>
    </submittedName>
</protein>
<organism evidence="1 2">
    <name type="scientific">Paraburkholderia translucens</name>
    <dbReference type="NCBI Taxonomy" id="2886945"/>
    <lineage>
        <taxon>Bacteria</taxon>
        <taxon>Pseudomonadati</taxon>
        <taxon>Pseudomonadota</taxon>
        <taxon>Betaproteobacteria</taxon>
        <taxon>Burkholderiales</taxon>
        <taxon>Burkholderiaceae</taxon>
        <taxon>Paraburkholderia</taxon>
    </lineage>
</organism>
<keyword evidence="2" id="KW-1185">Reference proteome</keyword>
<comment type="caution">
    <text evidence="1">The sequence shown here is derived from an EMBL/GenBank/DDBJ whole genome shotgun (WGS) entry which is preliminary data.</text>
</comment>
<accession>A0ABS8K6H4</accession>
<reference evidence="1 2" key="1">
    <citation type="submission" date="2021-11" db="EMBL/GenBank/DDBJ databases">
        <authorList>
            <person name="Oh E.-T."/>
            <person name="Kim S.-B."/>
        </authorList>
    </citation>
    <scope>NUCLEOTIDE SEQUENCE [LARGE SCALE GENOMIC DNA]</scope>
    <source>
        <strain evidence="1 2">MMS20-SJTN17</strain>
    </source>
</reference>
<gene>
    <name evidence="1" type="ORF">LJ655_00130</name>
</gene>
<dbReference type="EMBL" id="JAJITC010000001">
    <property type="protein sequence ID" value="MCC8400309.1"/>
    <property type="molecule type" value="Genomic_DNA"/>
</dbReference>
<proteinExistence type="predicted"/>